<dbReference type="Proteomes" id="UP001519654">
    <property type="component" value="Unassembled WGS sequence"/>
</dbReference>
<dbReference type="InterPro" id="IPR036291">
    <property type="entry name" value="NAD(P)-bd_dom_sf"/>
</dbReference>
<dbReference type="Gene3D" id="3.40.50.720">
    <property type="entry name" value="NAD(P)-binding Rossmann-like Domain"/>
    <property type="match status" value="1"/>
</dbReference>
<protein>
    <recommendedName>
        <fullName evidence="1">3-hydroxyacyl-CoA dehydrogenase NAD binding domain-containing protein</fullName>
    </recommendedName>
</protein>
<dbReference type="RefSeq" id="WP_215785994.1">
    <property type="nucleotide sequence ID" value="NZ_JAHKKG010000003.1"/>
</dbReference>
<evidence type="ECO:0000259" key="1">
    <source>
        <dbReference type="Pfam" id="PF02737"/>
    </source>
</evidence>
<sequence length="60" mass="6278">MTTTAIVGTGNVGSALAELFARAGLDVRLAPVRLGRIDEGGRLIEAPGPHVLRNLVEVTR</sequence>
<feature type="domain" description="3-hydroxyacyl-CoA dehydrogenase NAD binding" evidence="1">
    <location>
        <begin position="4"/>
        <end position="45"/>
    </location>
</feature>
<dbReference type="Pfam" id="PF02737">
    <property type="entry name" value="3HCDH_N"/>
    <property type="match status" value="1"/>
</dbReference>
<keyword evidence="3" id="KW-1185">Reference proteome</keyword>
<evidence type="ECO:0000313" key="2">
    <source>
        <dbReference type="EMBL" id="MBU2663916.1"/>
    </source>
</evidence>
<dbReference type="SUPFAM" id="SSF51735">
    <property type="entry name" value="NAD(P)-binding Rossmann-fold domains"/>
    <property type="match status" value="1"/>
</dbReference>
<reference evidence="2 3" key="1">
    <citation type="submission" date="2021-06" db="EMBL/GenBank/DDBJ databases">
        <title>Actinoplanes lichenicola sp. nov., and Actinoplanes ovalisporus sp. nov., isolated from lichen in Thailand.</title>
        <authorList>
            <person name="Saeng-In P."/>
            <person name="Kanchanasin P."/>
            <person name="Yuki M."/>
            <person name="Kudo T."/>
            <person name="Ohkuma M."/>
            <person name="Phongsopitanun W."/>
            <person name="Tanasupawat S."/>
        </authorList>
    </citation>
    <scope>NUCLEOTIDE SEQUENCE [LARGE SCALE GENOMIC DNA]</scope>
    <source>
        <strain evidence="2 3">NBRC 110975</strain>
    </source>
</reference>
<evidence type="ECO:0000313" key="3">
    <source>
        <dbReference type="Proteomes" id="UP001519654"/>
    </source>
</evidence>
<gene>
    <name evidence="2" type="ORF">KOI35_10485</name>
</gene>
<name>A0ABS5YKR1_9ACTN</name>
<dbReference type="InterPro" id="IPR006176">
    <property type="entry name" value="3-OHacyl-CoA_DH_NAD-bd"/>
</dbReference>
<accession>A0ABS5YKR1</accession>
<dbReference type="EMBL" id="JAHKKG010000003">
    <property type="protein sequence ID" value="MBU2663916.1"/>
    <property type="molecule type" value="Genomic_DNA"/>
</dbReference>
<comment type="caution">
    <text evidence="2">The sequence shown here is derived from an EMBL/GenBank/DDBJ whole genome shotgun (WGS) entry which is preliminary data.</text>
</comment>
<proteinExistence type="predicted"/>
<organism evidence="2 3">
    <name type="scientific">Paractinoplanes bogorensis</name>
    <dbReference type="NCBI Taxonomy" id="1610840"/>
    <lineage>
        <taxon>Bacteria</taxon>
        <taxon>Bacillati</taxon>
        <taxon>Actinomycetota</taxon>
        <taxon>Actinomycetes</taxon>
        <taxon>Micromonosporales</taxon>
        <taxon>Micromonosporaceae</taxon>
        <taxon>Paractinoplanes</taxon>
    </lineage>
</organism>